<evidence type="ECO:0000313" key="1">
    <source>
        <dbReference type="EnsemblPlants" id="MELO3C023831.2.1"/>
    </source>
</evidence>
<organism evidence="1">
    <name type="scientific">Cucumis melo</name>
    <name type="common">Muskmelon</name>
    <dbReference type="NCBI Taxonomy" id="3656"/>
    <lineage>
        <taxon>Eukaryota</taxon>
        <taxon>Viridiplantae</taxon>
        <taxon>Streptophyta</taxon>
        <taxon>Embryophyta</taxon>
        <taxon>Tracheophyta</taxon>
        <taxon>Spermatophyta</taxon>
        <taxon>Magnoliopsida</taxon>
        <taxon>eudicotyledons</taxon>
        <taxon>Gunneridae</taxon>
        <taxon>Pentapetalae</taxon>
        <taxon>rosids</taxon>
        <taxon>fabids</taxon>
        <taxon>Cucurbitales</taxon>
        <taxon>Cucurbitaceae</taxon>
        <taxon>Benincaseae</taxon>
        <taxon>Cucumis</taxon>
    </lineage>
</organism>
<dbReference type="AlphaFoldDB" id="A0A9I9DUM7"/>
<sequence>IGLVGLGGRLGLASSAAWRLWKNRASPALRPQKNRPAAAWRLQKKGRLLAASGGFVSGRIGTQPRVAGFASAEESEALTPRRRLCVCERMKLVVVVGRLCVGGRMGRRPVTVGL</sequence>
<dbReference type="EnsemblPlants" id="MELO3C023831.2.1">
    <property type="protein sequence ID" value="MELO3C023831.2.1"/>
    <property type="gene ID" value="MELO3C023831.2"/>
</dbReference>
<reference evidence="1" key="1">
    <citation type="submission" date="2023-03" db="UniProtKB">
        <authorList>
            <consortium name="EnsemblPlants"/>
        </authorList>
    </citation>
    <scope>IDENTIFICATION</scope>
</reference>
<protein>
    <submittedName>
        <fullName evidence="1">Uncharacterized protein</fullName>
    </submittedName>
</protein>
<accession>A0A9I9DUM7</accession>
<name>A0A9I9DUM7_CUCME</name>
<proteinExistence type="predicted"/>
<dbReference type="Gramene" id="MELO3C023831.2.1">
    <property type="protein sequence ID" value="MELO3C023831.2.1"/>
    <property type="gene ID" value="MELO3C023831.2"/>
</dbReference>